<dbReference type="RefSeq" id="WP_171245759.1">
    <property type="nucleotide sequence ID" value="NZ_JABFAJ010000003.1"/>
</dbReference>
<keyword evidence="5" id="KW-1185">Reference proteome</keyword>
<dbReference type="InterPro" id="IPR029063">
    <property type="entry name" value="SAM-dependent_MTases_sf"/>
</dbReference>
<accession>A0A849K527</accession>
<dbReference type="InterPro" id="IPR041698">
    <property type="entry name" value="Methyltransf_25"/>
</dbReference>
<gene>
    <name evidence="4" type="ORF">HLI28_01690</name>
</gene>
<dbReference type="Proteomes" id="UP000557204">
    <property type="component" value="Unassembled WGS sequence"/>
</dbReference>
<sequence>MVRFDDEHWDAYNARQGTRPVRDLCRRLLGHAGPGAGRLALDVGAGAGVETAALVNHGWRVLAIDPAPSTVARVTAAVPRGHRHAIRVRRVGVGAALPLPDLDLVHASFALPFVPPEEFPAVWHGLRSALCPGGWCAVTFFGRRDQWAAEPDLADRLTFHDRATVEELFAGWEDVDVTEHEADGPSFGGPKRWHTIEVVARRPASGQDPADTR</sequence>
<evidence type="ECO:0000256" key="2">
    <source>
        <dbReference type="ARBA" id="ARBA00022679"/>
    </source>
</evidence>
<evidence type="ECO:0000313" key="5">
    <source>
        <dbReference type="Proteomes" id="UP000557204"/>
    </source>
</evidence>
<dbReference type="PANTHER" id="PTHR43861:SF1">
    <property type="entry name" value="TRANS-ACONITATE 2-METHYLTRANSFERASE"/>
    <property type="match status" value="1"/>
</dbReference>
<dbReference type="GO" id="GO:0032259">
    <property type="term" value="P:methylation"/>
    <property type="evidence" value="ECO:0007669"/>
    <property type="project" value="UniProtKB-KW"/>
</dbReference>
<protein>
    <submittedName>
        <fullName evidence="4">Class I SAM-dependent methyltransferase</fullName>
    </submittedName>
</protein>
<dbReference type="GO" id="GO:0008168">
    <property type="term" value="F:methyltransferase activity"/>
    <property type="evidence" value="ECO:0007669"/>
    <property type="project" value="UniProtKB-KW"/>
</dbReference>
<feature type="domain" description="Methyltransferase" evidence="3">
    <location>
        <begin position="41"/>
        <end position="134"/>
    </location>
</feature>
<evidence type="ECO:0000256" key="1">
    <source>
        <dbReference type="ARBA" id="ARBA00022603"/>
    </source>
</evidence>
<dbReference type="PANTHER" id="PTHR43861">
    <property type="entry name" value="TRANS-ACONITATE 2-METHYLTRANSFERASE-RELATED"/>
    <property type="match status" value="1"/>
</dbReference>
<dbReference type="CDD" id="cd02440">
    <property type="entry name" value="AdoMet_MTases"/>
    <property type="match status" value="1"/>
</dbReference>
<reference evidence="4 5" key="1">
    <citation type="submission" date="2020-05" db="EMBL/GenBank/DDBJ databases">
        <title>Genome sequence of Isoptericola sp. JC619 isolated from Chilika lagoon, India.</title>
        <authorList>
            <person name="Kumar D."/>
            <person name="Appam K."/>
            <person name="Gandham S."/>
            <person name="Uppada J."/>
            <person name="Sasikala C."/>
            <person name="Venkata Ramana C."/>
        </authorList>
    </citation>
    <scope>NUCLEOTIDE SEQUENCE [LARGE SCALE GENOMIC DNA]</scope>
    <source>
        <strain evidence="4 5">JC619</strain>
    </source>
</reference>
<dbReference type="AlphaFoldDB" id="A0A849K527"/>
<organism evidence="4 5">
    <name type="scientific">Isoptericola sediminis</name>
    <dbReference type="NCBI Taxonomy" id="2733572"/>
    <lineage>
        <taxon>Bacteria</taxon>
        <taxon>Bacillati</taxon>
        <taxon>Actinomycetota</taxon>
        <taxon>Actinomycetes</taxon>
        <taxon>Micrococcales</taxon>
        <taxon>Promicromonosporaceae</taxon>
        <taxon>Isoptericola</taxon>
    </lineage>
</organism>
<proteinExistence type="predicted"/>
<keyword evidence="2 4" id="KW-0808">Transferase</keyword>
<name>A0A849K527_9MICO</name>
<dbReference type="Pfam" id="PF13649">
    <property type="entry name" value="Methyltransf_25"/>
    <property type="match status" value="1"/>
</dbReference>
<dbReference type="Gene3D" id="3.40.50.150">
    <property type="entry name" value="Vaccinia Virus protein VP39"/>
    <property type="match status" value="1"/>
</dbReference>
<keyword evidence="1 4" id="KW-0489">Methyltransferase</keyword>
<dbReference type="SUPFAM" id="SSF53335">
    <property type="entry name" value="S-adenosyl-L-methionine-dependent methyltransferases"/>
    <property type="match status" value="1"/>
</dbReference>
<dbReference type="EMBL" id="JABFAJ010000003">
    <property type="protein sequence ID" value="NNU26257.1"/>
    <property type="molecule type" value="Genomic_DNA"/>
</dbReference>
<evidence type="ECO:0000259" key="3">
    <source>
        <dbReference type="Pfam" id="PF13649"/>
    </source>
</evidence>
<comment type="caution">
    <text evidence="4">The sequence shown here is derived from an EMBL/GenBank/DDBJ whole genome shotgun (WGS) entry which is preliminary data.</text>
</comment>
<evidence type="ECO:0000313" key="4">
    <source>
        <dbReference type="EMBL" id="NNU26257.1"/>
    </source>
</evidence>